<evidence type="ECO:0008006" key="3">
    <source>
        <dbReference type="Google" id="ProtNLM"/>
    </source>
</evidence>
<dbReference type="PANTHER" id="PTHR12224:SF0">
    <property type="entry name" value="BETA-1,4-MANNOSYL-GLYCOPROTEIN 4-BETA-N-ACETYLGLUCOSAMINYLTRANSFERASE"/>
    <property type="match status" value="1"/>
</dbReference>
<dbReference type="GO" id="GO:0003830">
    <property type="term" value="F:beta-1,4-mannosylglycoprotein 4-beta-N-acetylglucosaminyltransferase activity"/>
    <property type="evidence" value="ECO:0007669"/>
    <property type="project" value="InterPro"/>
</dbReference>
<dbReference type="Proteomes" id="UP001208771">
    <property type="component" value="Unassembled WGS sequence"/>
</dbReference>
<dbReference type="InterPro" id="IPR006813">
    <property type="entry name" value="Glyco_trans_17"/>
</dbReference>
<accession>A0AAE3MYB1</accession>
<dbReference type="PANTHER" id="PTHR12224">
    <property type="entry name" value="BETA-1,4-MANNOSYL-GLYCOPROTEIN BETA-1,4-N-ACETYLGLUCOSAMINYL-TRANSFERASE"/>
    <property type="match status" value="1"/>
</dbReference>
<dbReference type="GO" id="GO:0016020">
    <property type="term" value="C:membrane"/>
    <property type="evidence" value="ECO:0007669"/>
    <property type="project" value="InterPro"/>
</dbReference>
<dbReference type="EMBL" id="JANFPI010000002">
    <property type="protein sequence ID" value="MCX8996701.1"/>
    <property type="molecule type" value="Genomic_DNA"/>
</dbReference>
<name>A0AAE3MYB1_9HYPH</name>
<dbReference type="Pfam" id="PF04724">
    <property type="entry name" value="Glyco_transf_17"/>
    <property type="match status" value="1"/>
</dbReference>
<reference evidence="1" key="1">
    <citation type="submission" date="2022-07" db="EMBL/GenBank/DDBJ databases">
        <title>Ectorhizobium quercum gen.nov., sp. nov.</title>
        <authorList>
            <person name="Ma T."/>
            <person name="Li Y."/>
        </authorList>
    </citation>
    <scope>NUCLEOTIDE SEQUENCE</scope>
    <source>
        <strain evidence="1">BDR2-2</strain>
    </source>
</reference>
<proteinExistence type="predicted"/>
<keyword evidence="2" id="KW-1185">Reference proteome</keyword>
<protein>
    <recommendedName>
        <fullName evidence="3">Beta-1,4-mannosyl-glycoprotein beta-1,4-N-acetylglucosaminyltransferase</fullName>
    </recommendedName>
</protein>
<dbReference type="AlphaFoldDB" id="A0AAE3MYB1"/>
<gene>
    <name evidence="1" type="ORF">NOF55_06245</name>
</gene>
<organism evidence="1 2">
    <name type="scientific">Ectorhizobium quercum</name>
    <dbReference type="NCBI Taxonomy" id="2965071"/>
    <lineage>
        <taxon>Bacteria</taxon>
        <taxon>Pseudomonadati</taxon>
        <taxon>Pseudomonadota</taxon>
        <taxon>Alphaproteobacteria</taxon>
        <taxon>Hyphomicrobiales</taxon>
        <taxon>Rhizobiaceae</taxon>
        <taxon>Ectorhizobium</taxon>
    </lineage>
</organism>
<comment type="caution">
    <text evidence="1">The sequence shown here is derived from an EMBL/GenBank/DDBJ whole genome shotgun (WGS) entry which is preliminary data.</text>
</comment>
<dbReference type="GO" id="GO:0006044">
    <property type="term" value="P:N-acetylglucosamine metabolic process"/>
    <property type="evidence" value="ECO:0007669"/>
    <property type="project" value="TreeGrafter"/>
</dbReference>
<evidence type="ECO:0000313" key="1">
    <source>
        <dbReference type="EMBL" id="MCX8996701.1"/>
    </source>
</evidence>
<sequence>MSRIFDCFTYDREDLVYERIALLGPHVDTFVIVEGTHTFQGTPKEASFDPGRVPEMFRHKIDYTLFDLSAHLGSGSAWTIEAAQRNALMSVVDKAGDDDFIILSDVDEIPRPDLLARRKLRPARLDMLNCYFYVDYICENAPIWSRAIVLKKPVLPDGMTFEHVRSRKLNHKLGNIANAGWHLSYLGGIDTIYEKISRFSHTELSDYANVSVEEYLNKIRNGIDIYDRSGRWGKLPSLPAYYDELLKSEYFRQYLAPDDIRVADPAILRPKFLKASIKAQLKKLRPLLFR</sequence>
<dbReference type="RefSeq" id="WP_306410483.1">
    <property type="nucleotide sequence ID" value="NZ_JANFPI010000002.1"/>
</dbReference>
<evidence type="ECO:0000313" key="2">
    <source>
        <dbReference type="Proteomes" id="UP001208771"/>
    </source>
</evidence>